<dbReference type="Proteomes" id="UP000799440">
    <property type="component" value="Unassembled WGS sequence"/>
</dbReference>
<sequence>MSDPSKPPDDGRCVFLEIPGEIRNHIYDLVLHEPGGLHFMVPSEHDSLPEPAPKLCARHRYRSSLLRYHEANQLQYVNKQIRLETKGRGLKVNTMHFHCGIGTYSWNNWSSASHLCLQFLEDLHPELLPHLRLLQVNDSGYGLNPSENRKFHTEHFEGTIMSELIKTCRKNTHINVNIIDCWGKVDPDAYSCIMVGDLLKLAVGAAYEDDALLHHLYDVHHSATAAFLHRERAGNNSTSFSEVDNVRICVPIWSPIPVSDNELQGIQKLIYNTLCVGVTPKPLDTRKVAFFKVMRWIRSGVWAKEGWKDDDST</sequence>
<accession>A0A6A6V030</accession>
<organism evidence="1 2">
    <name type="scientific">Sporormia fimetaria CBS 119925</name>
    <dbReference type="NCBI Taxonomy" id="1340428"/>
    <lineage>
        <taxon>Eukaryota</taxon>
        <taxon>Fungi</taxon>
        <taxon>Dikarya</taxon>
        <taxon>Ascomycota</taxon>
        <taxon>Pezizomycotina</taxon>
        <taxon>Dothideomycetes</taxon>
        <taxon>Pleosporomycetidae</taxon>
        <taxon>Pleosporales</taxon>
        <taxon>Sporormiaceae</taxon>
        <taxon>Sporormia</taxon>
    </lineage>
</organism>
<evidence type="ECO:0000313" key="1">
    <source>
        <dbReference type="EMBL" id="KAF2743878.1"/>
    </source>
</evidence>
<proteinExistence type="predicted"/>
<gene>
    <name evidence="1" type="ORF">M011DRAFT_471006</name>
</gene>
<name>A0A6A6V030_9PLEO</name>
<evidence type="ECO:0000313" key="2">
    <source>
        <dbReference type="Proteomes" id="UP000799440"/>
    </source>
</evidence>
<dbReference type="EMBL" id="MU006593">
    <property type="protein sequence ID" value="KAF2743878.1"/>
    <property type="molecule type" value="Genomic_DNA"/>
</dbReference>
<keyword evidence="2" id="KW-1185">Reference proteome</keyword>
<dbReference type="AlphaFoldDB" id="A0A6A6V030"/>
<reference evidence="1" key="1">
    <citation type="journal article" date="2020" name="Stud. Mycol.">
        <title>101 Dothideomycetes genomes: a test case for predicting lifestyles and emergence of pathogens.</title>
        <authorList>
            <person name="Haridas S."/>
            <person name="Albert R."/>
            <person name="Binder M."/>
            <person name="Bloem J."/>
            <person name="Labutti K."/>
            <person name="Salamov A."/>
            <person name="Andreopoulos B."/>
            <person name="Baker S."/>
            <person name="Barry K."/>
            <person name="Bills G."/>
            <person name="Bluhm B."/>
            <person name="Cannon C."/>
            <person name="Castanera R."/>
            <person name="Culley D."/>
            <person name="Daum C."/>
            <person name="Ezra D."/>
            <person name="Gonzalez J."/>
            <person name="Henrissat B."/>
            <person name="Kuo A."/>
            <person name="Liang C."/>
            <person name="Lipzen A."/>
            <person name="Lutzoni F."/>
            <person name="Magnuson J."/>
            <person name="Mondo S."/>
            <person name="Nolan M."/>
            <person name="Ohm R."/>
            <person name="Pangilinan J."/>
            <person name="Park H.-J."/>
            <person name="Ramirez L."/>
            <person name="Alfaro M."/>
            <person name="Sun H."/>
            <person name="Tritt A."/>
            <person name="Yoshinaga Y."/>
            <person name="Zwiers L.-H."/>
            <person name="Turgeon B."/>
            <person name="Goodwin S."/>
            <person name="Spatafora J."/>
            <person name="Crous P."/>
            <person name="Grigoriev I."/>
        </authorList>
    </citation>
    <scope>NUCLEOTIDE SEQUENCE</scope>
    <source>
        <strain evidence="1">CBS 119925</strain>
    </source>
</reference>
<protein>
    <submittedName>
        <fullName evidence="1">Uncharacterized protein</fullName>
    </submittedName>
</protein>
<dbReference type="OrthoDB" id="4790878at2759"/>